<dbReference type="Proteomes" id="UP001499930">
    <property type="component" value="Unassembled WGS sequence"/>
</dbReference>
<evidence type="ECO:0000313" key="2">
    <source>
        <dbReference type="EMBL" id="GAA3003602.1"/>
    </source>
</evidence>
<evidence type="ECO:0000313" key="3">
    <source>
        <dbReference type="Proteomes" id="UP001499930"/>
    </source>
</evidence>
<reference evidence="3" key="1">
    <citation type="journal article" date="2019" name="Int. J. Syst. Evol. Microbiol.">
        <title>The Global Catalogue of Microorganisms (GCM) 10K type strain sequencing project: providing services to taxonomists for standard genome sequencing and annotation.</title>
        <authorList>
            <consortium name="The Broad Institute Genomics Platform"/>
            <consortium name="The Broad Institute Genome Sequencing Center for Infectious Disease"/>
            <person name="Wu L."/>
            <person name="Ma J."/>
        </authorList>
    </citation>
    <scope>NUCLEOTIDE SEQUENCE [LARGE SCALE GENOMIC DNA]</scope>
    <source>
        <strain evidence="3">JCM 3106</strain>
    </source>
</reference>
<evidence type="ECO:0000259" key="1">
    <source>
        <dbReference type="Pfam" id="PF00856"/>
    </source>
</evidence>
<dbReference type="Gene3D" id="2.170.270.10">
    <property type="entry name" value="SET domain"/>
    <property type="match status" value="1"/>
</dbReference>
<proteinExistence type="predicted"/>
<dbReference type="PANTHER" id="PTHR12350:SF19">
    <property type="entry name" value="SET DOMAIN-CONTAINING PROTEIN"/>
    <property type="match status" value="1"/>
</dbReference>
<dbReference type="PANTHER" id="PTHR12350">
    <property type="entry name" value="HISTONE-LYSINE N-METHYLTRANSFERASE-RELATED"/>
    <property type="match status" value="1"/>
</dbReference>
<dbReference type="InterPro" id="IPR053201">
    <property type="entry name" value="Flavunoidine_N-MTase"/>
</dbReference>
<name>A0ABP6KGB2_9ACTN</name>
<keyword evidence="3" id="KW-1185">Reference proteome</keyword>
<dbReference type="EMBL" id="BAAAWD010000006">
    <property type="protein sequence ID" value="GAA3003602.1"/>
    <property type="molecule type" value="Genomic_DNA"/>
</dbReference>
<dbReference type="RefSeq" id="WP_344893278.1">
    <property type="nucleotide sequence ID" value="NZ_BAAAWD010000006.1"/>
</dbReference>
<organism evidence="2 3">
    <name type="scientific">Streptosporangium longisporum</name>
    <dbReference type="NCBI Taxonomy" id="46187"/>
    <lineage>
        <taxon>Bacteria</taxon>
        <taxon>Bacillati</taxon>
        <taxon>Actinomycetota</taxon>
        <taxon>Actinomycetes</taxon>
        <taxon>Streptosporangiales</taxon>
        <taxon>Streptosporangiaceae</taxon>
        <taxon>Streptosporangium</taxon>
    </lineage>
</organism>
<sequence>MSNVHDEQIAAENRYRIKTDCTSGTGLVAGTVIEAGSEVMTLHDCVPSTASKYTIQVNQDLHVIGSDIRFLNHSCRPNTFVDTTAGSVISIRRILPDDEITFFYPSTEWEMSMPFDCRCGWEECVGEIKGAAFLDPETSHRYRLNNHIVMLMTARENGQALAFEGLAAEKAEPLP</sequence>
<feature type="domain" description="SET" evidence="1">
    <location>
        <begin position="53"/>
        <end position="104"/>
    </location>
</feature>
<dbReference type="InterPro" id="IPR046341">
    <property type="entry name" value="SET_dom_sf"/>
</dbReference>
<protein>
    <recommendedName>
        <fullName evidence="1">SET domain-containing protein</fullName>
    </recommendedName>
</protein>
<comment type="caution">
    <text evidence="2">The sequence shown here is derived from an EMBL/GenBank/DDBJ whole genome shotgun (WGS) entry which is preliminary data.</text>
</comment>
<dbReference type="InterPro" id="IPR001214">
    <property type="entry name" value="SET_dom"/>
</dbReference>
<dbReference type="Pfam" id="PF00856">
    <property type="entry name" value="SET"/>
    <property type="match status" value="1"/>
</dbReference>
<dbReference type="SUPFAM" id="SSF82199">
    <property type="entry name" value="SET domain"/>
    <property type="match status" value="1"/>
</dbReference>
<gene>
    <name evidence="2" type="ORF">GCM10017559_26320</name>
</gene>
<accession>A0ABP6KGB2</accession>